<dbReference type="Proteomes" id="UP001164746">
    <property type="component" value="Chromosome 11"/>
</dbReference>
<proteinExistence type="predicted"/>
<protein>
    <submittedName>
        <fullName evidence="1">Uncharacterized protein</fullName>
    </submittedName>
</protein>
<sequence>MDHTTSSGPPHVTIKKVKLDNMNSMPTEVSMPDDHWDVDLLSPEGRNKRKRYMPLHSPLQTITNQEKSGTWECLQPSHFLDHLVGMPHPAYNVPASSCPVMPASTATSSTGLKLIIILHLLS</sequence>
<accession>A0ABY7FCA7</accession>
<evidence type="ECO:0000313" key="2">
    <source>
        <dbReference type="Proteomes" id="UP001164746"/>
    </source>
</evidence>
<gene>
    <name evidence="1" type="ORF">MAR_000510</name>
</gene>
<evidence type="ECO:0000313" key="1">
    <source>
        <dbReference type="EMBL" id="WAR18672.1"/>
    </source>
</evidence>
<reference evidence="1" key="1">
    <citation type="submission" date="2022-11" db="EMBL/GenBank/DDBJ databases">
        <title>Centuries of genome instability and evolution in soft-shell clam transmissible cancer (bioRxiv).</title>
        <authorList>
            <person name="Hart S.F.M."/>
            <person name="Yonemitsu M.A."/>
            <person name="Giersch R.M."/>
            <person name="Beal B.F."/>
            <person name="Arriagada G."/>
            <person name="Davis B.W."/>
            <person name="Ostrander E.A."/>
            <person name="Goff S.P."/>
            <person name="Metzger M.J."/>
        </authorList>
    </citation>
    <scope>NUCLEOTIDE SEQUENCE</scope>
    <source>
        <strain evidence="1">MELC-2E11</strain>
        <tissue evidence="1">Siphon/mantle</tissue>
    </source>
</reference>
<name>A0ABY7FCA7_MYAAR</name>
<dbReference type="EMBL" id="CP111022">
    <property type="protein sequence ID" value="WAR18672.1"/>
    <property type="molecule type" value="Genomic_DNA"/>
</dbReference>
<keyword evidence="2" id="KW-1185">Reference proteome</keyword>
<organism evidence="1 2">
    <name type="scientific">Mya arenaria</name>
    <name type="common">Soft-shell clam</name>
    <dbReference type="NCBI Taxonomy" id="6604"/>
    <lineage>
        <taxon>Eukaryota</taxon>
        <taxon>Metazoa</taxon>
        <taxon>Spiralia</taxon>
        <taxon>Lophotrochozoa</taxon>
        <taxon>Mollusca</taxon>
        <taxon>Bivalvia</taxon>
        <taxon>Autobranchia</taxon>
        <taxon>Heteroconchia</taxon>
        <taxon>Euheterodonta</taxon>
        <taxon>Imparidentia</taxon>
        <taxon>Neoheterodontei</taxon>
        <taxon>Myida</taxon>
        <taxon>Myoidea</taxon>
        <taxon>Myidae</taxon>
        <taxon>Mya</taxon>
    </lineage>
</organism>